<feature type="domain" description="Major facilitator superfamily (MFS) profile" evidence="8">
    <location>
        <begin position="82"/>
        <end position="571"/>
    </location>
</feature>
<keyword evidence="4 7" id="KW-1133">Transmembrane helix</keyword>
<evidence type="ECO:0000256" key="1">
    <source>
        <dbReference type="ARBA" id="ARBA00004127"/>
    </source>
</evidence>
<sequence length="580" mass="61698">MSIIKTETDTALDETLTVQNSGAMPAVADINEQPISEKALEAGAGAEAPSNGVTSNGPGAGDEAENADLASYTLSKRQQIGSLVSMCMLTFIASLDATIMASIYVPIASDFGALGQAVWILTTYMLSSTIVQAIIGKISDILGRVETTQASIIMFILGSILCGASQSMNMLIASRTIQGVGGGGILGLTVVLLGDIFSERERGKYMGALSSVFGLAVVIGPVMGGGIVEHASWRIVFWINIPICVIAMALIFFTLKLPKTKGTLREKVQRVDFIGCALFTIGMVPILLGLSWGGQQYEWTSAQVLACLICGFVVLLVFGYVEYHYAVEPIVPVRLFRSLNVLAALVAALTLGANLFGTSNIIPIWELAIKHASTMSGGLHLLPIALGIVFASPLCGIYMARSGRFLLPIRFGAILTVTGLSLLLRYKVGTGFGERIGYLFLSGLGFGFISQPAMVVCQASVAGKHMASVTTSFSFLRTLGGILATSIMNSILNSRIKTGITGLVNEFPSHASDIASTLADQRNIYSDIIPQDIQSRIIHLWADSMHSAFYVFVAIGGIAFVSCFAIRHVELGKERKKTIE</sequence>
<feature type="transmembrane region" description="Helical" evidence="7">
    <location>
        <begin position="147"/>
        <end position="166"/>
    </location>
</feature>
<dbReference type="Gene3D" id="1.20.1250.20">
    <property type="entry name" value="MFS general substrate transporter like domains"/>
    <property type="match status" value="1"/>
</dbReference>
<dbReference type="Proteomes" id="UP000193922">
    <property type="component" value="Unassembled WGS sequence"/>
</dbReference>
<dbReference type="AlphaFoldDB" id="A0A1Y1WKZ5"/>
<feature type="transmembrane region" description="Helical" evidence="7">
    <location>
        <begin position="377"/>
        <end position="398"/>
    </location>
</feature>
<dbReference type="Pfam" id="PF07690">
    <property type="entry name" value="MFS_1"/>
    <property type="match status" value="1"/>
</dbReference>
<comment type="subcellular location">
    <subcellularLocation>
        <location evidence="1">Endomembrane system</location>
        <topology evidence="1">Multi-pass membrane protein</topology>
    </subcellularLocation>
</comment>
<evidence type="ECO:0000313" key="9">
    <source>
        <dbReference type="EMBL" id="ORX73968.1"/>
    </source>
</evidence>
<feature type="transmembrane region" description="Helical" evidence="7">
    <location>
        <begin position="205"/>
        <end position="223"/>
    </location>
</feature>
<feature type="transmembrane region" description="Helical" evidence="7">
    <location>
        <begin position="548"/>
        <end position="566"/>
    </location>
</feature>
<dbReference type="GO" id="GO:0005886">
    <property type="term" value="C:plasma membrane"/>
    <property type="evidence" value="ECO:0007669"/>
    <property type="project" value="TreeGrafter"/>
</dbReference>
<keyword evidence="5 7" id="KW-0472">Membrane</keyword>
<dbReference type="GO" id="GO:0022857">
    <property type="term" value="F:transmembrane transporter activity"/>
    <property type="evidence" value="ECO:0007669"/>
    <property type="project" value="InterPro"/>
</dbReference>
<dbReference type="STRING" id="61395.A0A1Y1WKZ5"/>
<dbReference type="InterPro" id="IPR011701">
    <property type="entry name" value="MFS"/>
</dbReference>
<feature type="transmembrane region" description="Helical" evidence="7">
    <location>
        <begin position="273"/>
        <end position="293"/>
    </location>
</feature>
<evidence type="ECO:0000256" key="3">
    <source>
        <dbReference type="ARBA" id="ARBA00022692"/>
    </source>
</evidence>
<feature type="transmembrane region" description="Helical" evidence="7">
    <location>
        <begin position="299"/>
        <end position="321"/>
    </location>
</feature>
<name>A0A1Y1WKZ5_9FUNG</name>
<dbReference type="PANTHER" id="PTHR23501">
    <property type="entry name" value="MAJOR FACILITATOR SUPERFAMILY"/>
    <property type="match status" value="1"/>
</dbReference>
<dbReference type="GeneID" id="63802695"/>
<evidence type="ECO:0000313" key="10">
    <source>
        <dbReference type="Proteomes" id="UP000193922"/>
    </source>
</evidence>
<accession>A0A1Y1WKZ5</accession>
<protein>
    <submittedName>
        <fullName evidence="9">MFS general substrate transporter</fullName>
    </submittedName>
</protein>
<feature type="transmembrane region" description="Helical" evidence="7">
    <location>
        <begin position="117"/>
        <end position="135"/>
    </location>
</feature>
<keyword evidence="10" id="KW-1185">Reference proteome</keyword>
<evidence type="ECO:0000256" key="6">
    <source>
        <dbReference type="SAM" id="MobiDB-lite"/>
    </source>
</evidence>
<dbReference type="GO" id="GO:0012505">
    <property type="term" value="C:endomembrane system"/>
    <property type="evidence" value="ECO:0007669"/>
    <property type="project" value="UniProtKB-SubCell"/>
</dbReference>
<proteinExistence type="predicted"/>
<dbReference type="OrthoDB" id="10021397at2759"/>
<dbReference type="PRINTS" id="PR01036">
    <property type="entry name" value="TCRTETB"/>
</dbReference>
<feature type="transmembrane region" description="Helical" evidence="7">
    <location>
        <begin position="235"/>
        <end position="253"/>
    </location>
</feature>
<dbReference type="RefSeq" id="XP_040747179.1">
    <property type="nucleotide sequence ID" value="XM_040886047.1"/>
</dbReference>
<keyword evidence="2" id="KW-0813">Transport</keyword>
<feature type="region of interest" description="Disordered" evidence="6">
    <location>
        <begin position="43"/>
        <end position="62"/>
    </location>
</feature>
<evidence type="ECO:0000256" key="2">
    <source>
        <dbReference type="ARBA" id="ARBA00022448"/>
    </source>
</evidence>
<evidence type="ECO:0000256" key="5">
    <source>
        <dbReference type="ARBA" id="ARBA00023136"/>
    </source>
</evidence>
<gene>
    <name evidence="9" type="ORF">DL89DRAFT_263969</name>
</gene>
<feature type="transmembrane region" description="Helical" evidence="7">
    <location>
        <begin position="172"/>
        <end position="193"/>
    </location>
</feature>
<dbReference type="InterPro" id="IPR020846">
    <property type="entry name" value="MFS_dom"/>
</dbReference>
<dbReference type="PROSITE" id="PS50850">
    <property type="entry name" value="MFS"/>
    <property type="match status" value="1"/>
</dbReference>
<feature type="transmembrane region" description="Helical" evidence="7">
    <location>
        <begin position="436"/>
        <end position="462"/>
    </location>
</feature>
<dbReference type="SUPFAM" id="SSF103473">
    <property type="entry name" value="MFS general substrate transporter"/>
    <property type="match status" value="1"/>
</dbReference>
<evidence type="ECO:0000259" key="8">
    <source>
        <dbReference type="PROSITE" id="PS50850"/>
    </source>
</evidence>
<keyword evidence="3 7" id="KW-0812">Transmembrane</keyword>
<dbReference type="EMBL" id="MCFD01000001">
    <property type="protein sequence ID" value="ORX73968.1"/>
    <property type="molecule type" value="Genomic_DNA"/>
</dbReference>
<dbReference type="PANTHER" id="PTHR23501:SF191">
    <property type="entry name" value="VACUOLAR BASIC AMINO ACID TRANSPORTER 4"/>
    <property type="match status" value="1"/>
</dbReference>
<feature type="transmembrane region" description="Helical" evidence="7">
    <location>
        <begin position="341"/>
        <end position="365"/>
    </location>
</feature>
<feature type="transmembrane region" description="Helical" evidence="7">
    <location>
        <begin position="83"/>
        <end position="105"/>
    </location>
</feature>
<evidence type="ECO:0000256" key="4">
    <source>
        <dbReference type="ARBA" id="ARBA00022989"/>
    </source>
</evidence>
<feature type="transmembrane region" description="Helical" evidence="7">
    <location>
        <begin position="405"/>
        <end position="424"/>
    </location>
</feature>
<dbReference type="InterPro" id="IPR036259">
    <property type="entry name" value="MFS_trans_sf"/>
</dbReference>
<evidence type="ECO:0000256" key="7">
    <source>
        <dbReference type="SAM" id="Phobius"/>
    </source>
</evidence>
<comment type="caution">
    <text evidence="9">The sequence shown here is derived from an EMBL/GenBank/DDBJ whole genome shotgun (WGS) entry which is preliminary data.</text>
</comment>
<feature type="transmembrane region" description="Helical" evidence="7">
    <location>
        <begin position="474"/>
        <end position="492"/>
    </location>
</feature>
<organism evidence="9 10">
    <name type="scientific">Linderina pennispora</name>
    <dbReference type="NCBI Taxonomy" id="61395"/>
    <lineage>
        <taxon>Eukaryota</taxon>
        <taxon>Fungi</taxon>
        <taxon>Fungi incertae sedis</taxon>
        <taxon>Zoopagomycota</taxon>
        <taxon>Kickxellomycotina</taxon>
        <taxon>Kickxellomycetes</taxon>
        <taxon>Kickxellales</taxon>
        <taxon>Kickxellaceae</taxon>
        <taxon>Linderina</taxon>
    </lineage>
</organism>
<reference evidence="9 10" key="1">
    <citation type="submission" date="2016-07" db="EMBL/GenBank/DDBJ databases">
        <title>Pervasive Adenine N6-methylation of Active Genes in Fungi.</title>
        <authorList>
            <consortium name="DOE Joint Genome Institute"/>
            <person name="Mondo S.J."/>
            <person name="Dannebaum R.O."/>
            <person name="Kuo R.C."/>
            <person name="Labutti K."/>
            <person name="Haridas S."/>
            <person name="Kuo A."/>
            <person name="Salamov A."/>
            <person name="Ahrendt S.R."/>
            <person name="Lipzen A."/>
            <person name="Sullivan W."/>
            <person name="Andreopoulos W.B."/>
            <person name="Clum A."/>
            <person name="Lindquist E."/>
            <person name="Daum C."/>
            <person name="Ramamoorthy G.K."/>
            <person name="Gryganskyi A."/>
            <person name="Culley D."/>
            <person name="Magnuson J.K."/>
            <person name="James T.Y."/>
            <person name="O'Malley M.A."/>
            <person name="Stajich J.E."/>
            <person name="Spatafora J.W."/>
            <person name="Visel A."/>
            <person name="Grigoriev I.V."/>
        </authorList>
    </citation>
    <scope>NUCLEOTIDE SEQUENCE [LARGE SCALE GENOMIC DNA]</scope>
    <source>
        <strain evidence="9 10">ATCC 12442</strain>
    </source>
</reference>